<comment type="subcellular location">
    <subcellularLocation>
        <location evidence="1">Cell membrane</location>
        <topology evidence="1">Multi-pass membrane protein</topology>
    </subcellularLocation>
</comment>
<dbReference type="InterPro" id="IPR036291">
    <property type="entry name" value="NAD(P)-bd_dom_sf"/>
</dbReference>
<dbReference type="SUPFAM" id="SSF51735">
    <property type="entry name" value="NAD(P)-binding Rossmann-fold domains"/>
    <property type="match status" value="1"/>
</dbReference>
<keyword evidence="2" id="KW-0813">Transport</keyword>
<keyword evidence="3 8" id="KW-0812">Transmembrane</keyword>
<evidence type="ECO:0000256" key="5">
    <source>
        <dbReference type="ARBA" id="ARBA00023065"/>
    </source>
</evidence>
<dbReference type="AlphaFoldDB" id="A0A1X7GY80"/>
<evidence type="ECO:0000313" key="10">
    <source>
        <dbReference type="EMBL" id="SMF76091.1"/>
    </source>
</evidence>
<evidence type="ECO:0000256" key="2">
    <source>
        <dbReference type="ARBA" id="ARBA00022448"/>
    </source>
</evidence>
<dbReference type="Pfam" id="PF07885">
    <property type="entry name" value="Ion_trans_2"/>
    <property type="match status" value="1"/>
</dbReference>
<accession>A0A1X7GY80</accession>
<dbReference type="PANTHER" id="PTHR43833:SF9">
    <property type="entry name" value="POTASSIUM CHANNEL PROTEIN YUGO-RELATED"/>
    <property type="match status" value="1"/>
</dbReference>
<dbReference type="RefSeq" id="WP_244562976.1">
    <property type="nucleotide sequence ID" value="NZ_LT840184.1"/>
</dbReference>
<feature type="transmembrane region" description="Helical" evidence="8">
    <location>
        <begin position="78"/>
        <end position="103"/>
    </location>
</feature>
<keyword evidence="7 10" id="KW-0407">Ion channel</keyword>
<evidence type="ECO:0000259" key="9">
    <source>
        <dbReference type="PROSITE" id="PS51201"/>
    </source>
</evidence>
<evidence type="ECO:0000256" key="7">
    <source>
        <dbReference type="ARBA" id="ARBA00023303"/>
    </source>
</evidence>
<dbReference type="PANTHER" id="PTHR43833">
    <property type="entry name" value="POTASSIUM CHANNEL PROTEIN 2-RELATED-RELATED"/>
    <property type="match status" value="1"/>
</dbReference>
<dbReference type="InterPro" id="IPR003280">
    <property type="entry name" value="2pore_dom_K_chnl"/>
</dbReference>
<dbReference type="InterPro" id="IPR003148">
    <property type="entry name" value="RCK_N"/>
</dbReference>
<feature type="domain" description="RCK N-terminal" evidence="9">
    <location>
        <begin position="119"/>
        <end position="244"/>
    </location>
</feature>
<keyword evidence="4 8" id="KW-1133">Transmembrane helix</keyword>
<keyword evidence="5" id="KW-0406">Ion transport</keyword>
<dbReference type="STRING" id="1313296.SAMN05661091_1277"/>
<organism evidence="10 11">
    <name type="scientific">Paenibacillus uliginis N3/975</name>
    <dbReference type="NCBI Taxonomy" id="1313296"/>
    <lineage>
        <taxon>Bacteria</taxon>
        <taxon>Bacillati</taxon>
        <taxon>Bacillota</taxon>
        <taxon>Bacilli</taxon>
        <taxon>Bacillales</taxon>
        <taxon>Paenibacillaceae</taxon>
        <taxon>Paenibacillus</taxon>
    </lineage>
</organism>
<dbReference type="PROSITE" id="PS51201">
    <property type="entry name" value="RCK_N"/>
    <property type="match status" value="1"/>
</dbReference>
<evidence type="ECO:0000256" key="3">
    <source>
        <dbReference type="ARBA" id="ARBA00022692"/>
    </source>
</evidence>
<evidence type="ECO:0000256" key="8">
    <source>
        <dbReference type="SAM" id="Phobius"/>
    </source>
</evidence>
<reference evidence="10 11" key="1">
    <citation type="submission" date="2017-04" db="EMBL/GenBank/DDBJ databases">
        <authorList>
            <person name="Afonso C.L."/>
            <person name="Miller P.J."/>
            <person name="Scott M.A."/>
            <person name="Spackman E."/>
            <person name="Goraichik I."/>
            <person name="Dimitrov K.M."/>
            <person name="Suarez D.L."/>
            <person name="Swayne D.E."/>
        </authorList>
    </citation>
    <scope>NUCLEOTIDE SEQUENCE [LARGE SCALE GENOMIC DNA]</scope>
    <source>
        <strain evidence="10 11">N3/975</strain>
    </source>
</reference>
<gene>
    <name evidence="10" type="ORF">SAMN05661091_1277</name>
</gene>
<dbReference type="Proteomes" id="UP000192940">
    <property type="component" value="Chromosome I"/>
</dbReference>
<dbReference type="GO" id="GO:0005886">
    <property type="term" value="C:plasma membrane"/>
    <property type="evidence" value="ECO:0007669"/>
    <property type="project" value="UniProtKB-SubCell"/>
</dbReference>
<sequence length="344" mass="38721">MKKILYLLLRRLSNRLFRLPAPFLIVFSGIFIILASCIMYLLEPDTFKNPFNAFWYVMTTLTTVGYGDFYPVTAAGKVFAIFLYLFGIGLLSLVIGKIIDLFVNAKERRMSGKVDYPNRSHIIIIHWNKKAQSAIDELLGAGNLNEIVLIDDLDRMPVEHPRVHFISGDPASEDTLRKAGIERAKSAIIFGDIRIDDPSLTDGKSLLISSSIERLAPEVHTTVEIMLEKHIHNFRHVNINDFIVSHDAVSRLAVRSALHEGSTEIYTQLLSSRFGDDLYEIPCDPAWVTYRNAFEALLTQGATLIANRGNLGINRMLDDPIGQDPKLYVICNPETYAGIIKKGR</sequence>
<name>A0A1X7GY80_9BACL</name>
<evidence type="ECO:0000256" key="4">
    <source>
        <dbReference type="ARBA" id="ARBA00022989"/>
    </source>
</evidence>
<evidence type="ECO:0000256" key="1">
    <source>
        <dbReference type="ARBA" id="ARBA00004651"/>
    </source>
</evidence>
<dbReference type="Gene3D" id="1.10.287.70">
    <property type="match status" value="1"/>
</dbReference>
<keyword evidence="6 8" id="KW-0472">Membrane</keyword>
<evidence type="ECO:0000313" key="11">
    <source>
        <dbReference type="Proteomes" id="UP000192940"/>
    </source>
</evidence>
<evidence type="ECO:0000256" key="6">
    <source>
        <dbReference type="ARBA" id="ARBA00023136"/>
    </source>
</evidence>
<feature type="transmembrane region" description="Helical" evidence="8">
    <location>
        <begin position="21"/>
        <end position="42"/>
    </location>
</feature>
<dbReference type="Pfam" id="PF22614">
    <property type="entry name" value="Slo-like_RCK"/>
    <property type="match status" value="1"/>
</dbReference>
<dbReference type="PRINTS" id="PR01333">
    <property type="entry name" value="2POREKCHANEL"/>
</dbReference>
<dbReference type="InterPro" id="IPR013099">
    <property type="entry name" value="K_chnl_dom"/>
</dbReference>
<dbReference type="EMBL" id="LT840184">
    <property type="protein sequence ID" value="SMF76091.1"/>
    <property type="molecule type" value="Genomic_DNA"/>
</dbReference>
<proteinExistence type="predicted"/>
<keyword evidence="11" id="KW-1185">Reference proteome</keyword>
<dbReference type="Gene3D" id="3.40.50.720">
    <property type="entry name" value="NAD(P)-binding Rossmann-like Domain"/>
    <property type="match status" value="1"/>
</dbReference>
<dbReference type="InterPro" id="IPR050721">
    <property type="entry name" value="Trk_Ktr_HKT_K-transport"/>
</dbReference>
<dbReference type="SUPFAM" id="SSF81324">
    <property type="entry name" value="Voltage-gated potassium channels"/>
    <property type="match status" value="1"/>
</dbReference>
<dbReference type="GO" id="GO:0005267">
    <property type="term" value="F:potassium channel activity"/>
    <property type="evidence" value="ECO:0007669"/>
    <property type="project" value="InterPro"/>
</dbReference>
<protein>
    <submittedName>
        <fullName evidence="10">Voltage-gated potassium channel</fullName>
    </submittedName>
</protein>